<dbReference type="AlphaFoldDB" id="A0AAV4H9P9"/>
<name>A0AAV4H9P9_9GAST</name>
<dbReference type="EMBL" id="BMAT01008880">
    <property type="protein sequence ID" value="GFR94180.1"/>
    <property type="molecule type" value="Genomic_DNA"/>
</dbReference>
<protein>
    <submittedName>
        <fullName evidence="1">Uncharacterized protein</fullName>
    </submittedName>
</protein>
<keyword evidence="2" id="KW-1185">Reference proteome</keyword>
<evidence type="ECO:0000313" key="1">
    <source>
        <dbReference type="EMBL" id="GFR94180.1"/>
    </source>
</evidence>
<dbReference type="Proteomes" id="UP000762676">
    <property type="component" value="Unassembled WGS sequence"/>
</dbReference>
<proteinExistence type="predicted"/>
<comment type="caution">
    <text evidence="1">The sequence shown here is derived from an EMBL/GenBank/DDBJ whole genome shotgun (WGS) entry which is preliminary data.</text>
</comment>
<reference evidence="1 2" key="1">
    <citation type="journal article" date="2021" name="Elife">
        <title>Chloroplast acquisition without the gene transfer in kleptoplastic sea slugs, Plakobranchus ocellatus.</title>
        <authorList>
            <person name="Maeda T."/>
            <person name="Takahashi S."/>
            <person name="Yoshida T."/>
            <person name="Shimamura S."/>
            <person name="Takaki Y."/>
            <person name="Nagai Y."/>
            <person name="Toyoda A."/>
            <person name="Suzuki Y."/>
            <person name="Arimoto A."/>
            <person name="Ishii H."/>
            <person name="Satoh N."/>
            <person name="Nishiyama T."/>
            <person name="Hasebe M."/>
            <person name="Maruyama T."/>
            <person name="Minagawa J."/>
            <person name="Obokata J."/>
            <person name="Shigenobu S."/>
        </authorList>
    </citation>
    <scope>NUCLEOTIDE SEQUENCE [LARGE SCALE GENOMIC DNA]</scope>
</reference>
<evidence type="ECO:0000313" key="2">
    <source>
        <dbReference type="Proteomes" id="UP000762676"/>
    </source>
</evidence>
<sequence length="73" mass="7748">MNGSTKDSDDEDVQITKVVSKSGKPKKAMSWVASSFDSFGPGCVHSDQINLFSKRSATLPSVSSKKRAPSGTI</sequence>
<gene>
    <name evidence="1" type="ORF">ElyMa_004396000</name>
</gene>
<accession>A0AAV4H9P9</accession>
<organism evidence="1 2">
    <name type="scientific">Elysia marginata</name>
    <dbReference type="NCBI Taxonomy" id="1093978"/>
    <lineage>
        <taxon>Eukaryota</taxon>
        <taxon>Metazoa</taxon>
        <taxon>Spiralia</taxon>
        <taxon>Lophotrochozoa</taxon>
        <taxon>Mollusca</taxon>
        <taxon>Gastropoda</taxon>
        <taxon>Heterobranchia</taxon>
        <taxon>Euthyneura</taxon>
        <taxon>Panpulmonata</taxon>
        <taxon>Sacoglossa</taxon>
        <taxon>Placobranchoidea</taxon>
        <taxon>Plakobranchidae</taxon>
        <taxon>Elysia</taxon>
    </lineage>
</organism>